<dbReference type="Pfam" id="PF00646">
    <property type="entry name" value="F-box"/>
    <property type="match status" value="1"/>
</dbReference>
<name>A0AAD8S079_LOLMU</name>
<dbReference type="Gene3D" id="1.20.1280.50">
    <property type="match status" value="1"/>
</dbReference>
<feature type="domain" description="F-box" evidence="1">
    <location>
        <begin position="11"/>
        <end position="62"/>
    </location>
</feature>
<dbReference type="InterPro" id="IPR056594">
    <property type="entry name" value="AT5G49610-like_b-prop"/>
</dbReference>
<evidence type="ECO:0000313" key="3">
    <source>
        <dbReference type="Proteomes" id="UP001231189"/>
    </source>
</evidence>
<dbReference type="SMART" id="SM00256">
    <property type="entry name" value="FBOX"/>
    <property type="match status" value="1"/>
</dbReference>
<dbReference type="SUPFAM" id="SSF81383">
    <property type="entry name" value="F-box domain"/>
    <property type="match status" value="1"/>
</dbReference>
<dbReference type="AlphaFoldDB" id="A0AAD8S079"/>
<dbReference type="Proteomes" id="UP001231189">
    <property type="component" value="Unassembled WGS sequence"/>
</dbReference>
<proteinExistence type="predicted"/>
<reference evidence="2" key="1">
    <citation type="submission" date="2023-07" db="EMBL/GenBank/DDBJ databases">
        <title>A chromosome-level genome assembly of Lolium multiflorum.</title>
        <authorList>
            <person name="Chen Y."/>
            <person name="Copetti D."/>
            <person name="Kolliker R."/>
            <person name="Studer B."/>
        </authorList>
    </citation>
    <scope>NUCLEOTIDE SEQUENCE</scope>
    <source>
        <strain evidence="2">02402/16</strain>
        <tissue evidence="2">Leaf</tissue>
    </source>
</reference>
<dbReference type="EMBL" id="JAUUTY010000004">
    <property type="protein sequence ID" value="KAK1642523.1"/>
    <property type="molecule type" value="Genomic_DNA"/>
</dbReference>
<accession>A0AAD8S079</accession>
<keyword evidence="3" id="KW-1185">Reference proteome</keyword>
<dbReference type="PANTHER" id="PTHR32133:SF335">
    <property type="entry name" value="F-BOX ASSOCIATED DOMAIN-CONTAINING PROTEIN"/>
    <property type="match status" value="1"/>
</dbReference>
<sequence length="364" mass="40218">MDEVAADSRSANSLQPLPDDLLREILLRVPPEPIYLFRASLVSKHWRGLVHDAGFLRRFRQFHGGTPPVLGFFNNQPGPPLFVRTAGAFQGSTVATMSHRDWWAFDCRHGRALLEKQDSSALLVLDIVTGEEHYLPTPPAPPCGGVFNGAVLRATGHGDCHSCPFLVVYVGSPDTYVAGACVYSSETGVWTDFSSIEIPSYSVDARPTALVGNTLYWLLDNCCIIEFDLDDHRLGLTERIPYDDLCSYGEILLMPTEDGLLGLAGAESFNYLHLWSMAKSIDGVVTWTRQRVIDLNKLISPKVLSTCTTRVGAIGFAQDAGVIFIYLERNVYMIHLKSMQVKEVSEKGSYSCILPYTSFYSPGA</sequence>
<comment type="caution">
    <text evidence="2">The sequence shown here is derived from an EMBL/GenBank/DDBJ whole genome shotgun (WGS) entry which is preliminary data.</text>
</comment>
<organism evidence="2 3">
    <name type="scientific">Lolium multiflorum</name>
    <name type="common">Italian ryegrass</name>
    <name type="synonym">Lolium perenne subsp. multiflorum</name>
    <dbReference type="NCBI Taxonomy" id="4521"/>
    <lineage>
        <taxon>Eukaryota</taxon>
        <taxon>Viridiplantae</taxon>
        <taxon>Streptophyta</taxon>
        <taxon>Embryophyta</taxon>
        <taxon>Tracheophyta</taxon>
        <taxon>Spermatophyta</taxon>
        <taxon>Magnoliopsida</taxon>
        <taxon>Liliopsida</taxon>
        <taxon>Poales</taxon>
        <taxon>Poaceae</taxon>
        <taxon>BOP clade</taxon>
        <taxon>Pooideae</taxon>
        <taxon>Poodae</taxon>
        <taxon>Poeae</taxon>
        <taxon>Poeae Chloroplast Group 2 (Poeae type)</taxon>
        <taxon>Loliodinae</taxon>
        <taxon>Loliinae</taxon>
        <taxon>Lolium</taxon>
    </lineage>
</organism>
<dbReference type="Pfam" id="PF23635">
    <property type="entry name" value="Beta-prop_AT5G49610-like"/>
    <property type="match status" value="1"/>
</dbReference>
<dbReference type="InterPro" id="IPR036047">
    <property type="entry name" value="F-box-like_dom_sf"/>
</dbReference>
<evidence type="ECO:0000313" key="2">
    <source>
        <dbReference type="EMBL" id="KAK1642523.1"/>
    </source>
</evidence>
<evidence type="ECO:0000259" key="1">
    <source>
        <dbReference type="PROSITE" id="PS50181"/>
    </source>
</evidence>
<dbReference type="InterPro" id="IPR001810">
    <property type="entry name" value="F-box_dom"/>
</dbReference>
<gene>
    <name evidence="2" type="ORF">QYE76_060328</name>
</gene>
<protein>
    <recommendedName>
        <fullName evidence="1">F-box domain-containing protein</fullName>
    </recommendedName>
</protein>
<dbReference type="PANTHER" id="PTHR32133">
    <property type="entry name" value="OS07G0120400 PROTEIN"/>
    <property type="match status" value="1"/>
</dbReference>
<dbReference type="PROSITE" id="PS50181">
    <property type="entry name" value="FBOX"/>
    <property type="match status" value="1"/>
</dbReference>